<evidence type="ECO:0000256" key="1">
    <source>
        <dbReference type="SAM" id="MobiDB-lite"/>
    </source>
</evidence>
<proteinExistence type="predicted"/>
<organism evidence="2 3">
    <name type="scientific">Romanomermis culicivorax</name>
    <name type="common">Nematode worm</name>
    <dbReference type="NCBI Taxonomy" id="13658"/>
    <lineage>
        <taxon>Eukaryota</taxon>
        <taxon>Metazoa</taxon>
        <taxon>Ecdysozoa</taxon>
        <taxon>Nematoda</taxon>
        <taxon>Enoplea</taxon>
        <taxon>Dorylaimia</taxon>
        <taxon>Mermithida</taxon>
        <taxon>Mermithoidea</taxon>
        <taxon>Mermithidae</taxon>
        <taxon>Romanomermis</taxon>
    </lineage>
</organism>
<protein>
    <submittedName>
        <fullName evidence="3">Uncharacterized protein</fullName>
    </submittedName>
</protein>
<accession>A0A915IVP4</accession>
<evidence type="ECO:0000313" key="3">
    <source>
        <dbReference type="WBParaSite" id="nRc.2.0.1.t17892-RA"/>
    </source>
</evidence>
<dbReference type="Proteomes" id="UP000887565">
    <property type="component" value="Unplaced"/>
</dbReference>
<evidence type="ECO:0000313" key="2">
    <source>
        <dbReference type="Proteomes" id="UP000887565"/>
    </source>
</evidence>
<keyword evidence="2" id="KW-1185">Reference proteome</keyword>
<sequence>MLIIPEARQSGAETATILPSNQVTNGGISIPQNIVIPAQPGRTTPQRYQISSEVTISYNSSDKSAESSRANSRQAPQQLKGK</sequence>
<feature type="region of interest" description="Disordered" evidence="1">
    <location>
        <begin position="58"/>
        <end position="82"/>
    </location>
</feature>
<dbReference type="WBParaSite" id="nRc.2.0.1.t17892-RA">
    <property type="protein sequence ID" value="nRc.2.0.1.t17892-RA"/>
    <property type="gene ID" value="nRc.2.0.1.g17892"/>
</dbReference>
<reference evidence="3" key="1">
    <citation type="submission" date="2022-11" db="UniProtKB">
        <authorList>
            <consortium name="WormBaseParasite"/>
        </authorList>
    </citation>
    <scope>IDENTIFICATION</scope>
</reference>
<name>A0A915IVP4_ROMCU</name>
<dbReference type="AlphaFoldDB" id="A0A915IVP4"/>